<gene>
    <name evidence="3" type="ORF">RS84_02026</name>
</gene>
<dbReference type="GO" id="GO:0003700">
    <property type="term" value="F:DNA-binding transcription factor activity"/>
    <property type="evidence" value="ECO:0007669"/>
    <property type="project" value="TreeGrafter"/>
</dbReference>
<dbReference type="CDD" id="cd00093">
    <property type="entry name" value="HTH_XRE"/>
    <property type="match status" value="1"/>
</dbReference>
<evidence type="ECO:0000313" key="4">
    <source>
        <dbReference type="Proteomes" id="UP000033900"/>
    </source>
</evidence>
<evidence type="ECO:0000259" key="2">
    <source>
        <dbReference type="PROSITE" id="PS50943"/>
    </source>
</evidence>
<dbReference type="InterPro" id="IPR001387">
    <property type="entry name" value="Cro/C1-type_HTH"/>
</dbReference>
<evidence type="ECO:0000256" key="1">
    <source>
        <dbReference type="ARBA" id="ARBA00023125"/>
    </source>
</evidence>
<dbReference type="Pfam" id="PF01381">
    <property type="entry name" value="HTH_3"/>
    <property type="match status" value="1"/>
</dbReference>
<name>A0A0M2HKH9_9MICO</name>
<feature type="domain" description="HTH cro/C1-type" evidence="2">
    <location>
        <begin position="18"/>
        <end position="72"/>
    </location>
</feature>
<dbReference type="GO" id="GO:0005829">
    <property type="term" value="C:cytosol"/>
    <property type="evidence" value="ECO:0007669"/>
    <property type="project" value="TreeGrafter"/>
</dbReference>
<dbReference type="EMBL" id="JYJB01000009">
    <property type="protein sequence ID" value="KJL47237.1"/>
    <property type="molecule type" value="Genomic_DNA"/>
</dbReference>
<dbReference type="GO" id="GO:0003677">
    <property type="term" value="F:DNA binding"/>
    <property type="evidence" value="ECO:0007669"/>
    <property type="project" value="UniProtKB-KW"/>
</dbReference>
<dbReference type="InterPro" id="IPR010982">
    <property type="entry name" value="Lambda_DNA-bd_dom_sf"/>
</dbReference>
<dbReference type="PROSITE" id="PS50943">
    <property type="entry name" value="HTH_CROC1"/>
    <property type="match status" value="1"/>
</dbReference>
<accession>A0A0M2HKH9</accession>
<dbReference type="RefSeq" id="WP_045257655.1">
    <property type="nucleotide sequence ID" value="NZ_JYJB01000009.1"/>
</dbReference>
<dbReference type="InterPro" id="IPR050807">
    <property type="entry name" value="TransReg_Diox_bact_type"/>
</dbReference>
<dbReference type="PANTHER" id="PTHR46797:SF1">
    <property type="entry name" value="METHYLPHOSPHONATE SYNTHASE"/>
    <property type="match status" value="1"/>
</dbReference>
<protein>
    <submittedName>
        <fullName evidence="3">Anaerobic benzoate catabolism transcriptional regulator</fullName>
    </submittedName>
</protein>
<organism evidence="3 4">
    <name type="scientific">Microbacterium hydrocarbonoxydans</name>
    <dbReference type="NCBI Taxonomy" id="273678"/>
    <lineage>
        <taxon>Bacteria</taxon>
        <taxon>Bacillati</taxon>
        <taxon>Actinomycetota</taxon>
        <taxon>Actinomycetes</taxon>
        <taxon>Micrococcales</taxon>
        <taxon>Microbacteriaceae</taxon>
        <taxon>Microbacterium</taxon>
    </lineage>
</organism>
<sequence>MSTSQRIETELSQIAPRLRSARRKKNITLEQLAHTTGISKSTLSRLESGQRRPSLELLLPVVAALDVPFDQIVAPPRTQDPRVTPKTTRADGRTFTRLSGKSGEPQAFKITILPTEREPVVRSHSGYEWIYVLDGRLRLVLGEHDIVLGAGEVAEFDTANPHWFGCAGSDPVEILSLFGAHGERMHVRARTAAKRAQSPRA</sequence>
<keyword evidence="4" id="KW-1185">Reference proteome</keyword>
<dbReference type="STRING" id="273678.RS84_02026"/>
<dbReference type="Gene3D" id="1.10.260.40">
    <property type="entry name" value="lambda repressor-like DNA-binding domains"/>
    <property type="match status" value="1"/>
</dbReference>
<reference evidence="3 4" key="1">
    <citation type="submission" date="2015-02" db="EMBL/GenBank/DDBJ databases">
        <title>Draft genome sequences of ten Microbacterium spp. with emphasis on heavy metal contaminated environments.</title>
        <authorList>
            <person name="Corretto E."/>
        </authorList>
    </citation>
    <scope>NUCLEOTIDE SEQUENCE [LARGE SCALE GENOMIC DNA]</scope>
    <source>
        <strain evidence="3 4">SA35</strain>
    </source>
</reference>
<dbReference type="Pfam" id="PF07883">
    <property type="entry name" value="Cupin_2"/>
    <property type="match status" value="1"/>
</dbReference>
<evidence type="ECO:0000313" key="3">
    <source>
        <dbReference type="EMBL" id="KJL47237.1"/>
    </source>
</evidence>
<dbReference type="SUPFAM" id="SSF51182">
    <property type="entry name" value="RmlC-like cupins"/>
    <property type="match status" value="1"/>
</dbReference>
<dbReference type="CDD" id="cd02209">
    <property type="entry name" value="cupin_XRE_C"/>
    <property type="match status" value="1"/>
</dbReference>
<dbReference type="InterPro" id="IPR013096">
    <property type="entry name" value="Cupin_2"/>
</dbReference>
<dbReference type="SUPFAM" id="SSF47413">
    <property type="entry name" value="lambda repressor-like DNA-binding domains"/>
    <property type="match status" value="1"/>
</dbReference>
<dbReference type="PANTHER" id="PTHR46797">
    <property type="entry name" value="HTH-TYPE TRANSCRIPTIONAL REGULATOR"/>
    <property type="match status" value="1"/>
</dbReference>
<dbReference type="PATRIC" id="fig|273678.4.peg.2028"/>
<dbReference type="OrthoDB" id="513181at2"/>
<keyword evidence="1" id="KW-0238">DNA-binding</keyword>
<dbReference type="AlphaFoldDB" id="A0A0M2HKH9"/>
<dbReference type="Gene3D" id="2.60.120.10">
    <property type="entry name" value="Jelly Rolls"/>
    <property type="match status" value="1"/>
</dbReference>
<dbReference type="InterPro" id="IPR014710">
    <property type="entry name" value="RmlC-like_jellyroll"/>
</dbReference>
<dbReference type="Proteomes" id="UP000033900">
    <property type="component" value="Unassembled WGS sequence"/>
</dbReference>
<dbReference type="SMART" id="SM00530">
    <property type="entry name" value="HTH_XRE"/>
    <property type="match status" value="1"/>
</dbReference>
<dbReference type="InterPro" id="IPR011051">
    <property type="entry name" value="RmlC_Cupin_sf"/>
</dbReference>
<comment type="caution">
    <text evidence="3">The sequence shown here is derived from an EMBL/GenBank/DDBJ whole genome shotgun (WGS) entry which is preliminary data.</text>
</comment>
<proteinExistence type="predicted"/>